<dbReference type="EMBL" id="KZ301980">
    <property type="protein sequence ID" value="PFH52276.1"/>
    <property type="molecule type" value="Genomic_DNA"/>
</dbReference>
<keyword evidence="3" id="KW-1185">Reference proteome</keyword>
<name>A0A2A9NWQ6_9AGAR</name>
<proteinExistence type="predicted"/>
<feature type="transmembrane region" description="Helical" evidence="1">
    <location>
        <begin position="21"/>
        <end position="40"/>
    </location>
</feature>
<accession>A0A2A9NWQ6</accession>
<reference evidence="2 3" key="1">
    <citation type="submission" date="2014-02" db="EMBL/GenBank/DDBJ databases">
        <title>Transposable element dynamics among asymbiotic and ectomycorrhizal Amanita fungi.</title>
        <authorList>
            <consortium name="DOE Joint Genome Institute"/>
            <person name="Hess J."/>
            <person name="Skrede I."/>
            <person name="Wolfe B."/>
            <person name="LaButti K."/>
            <person name="Ohm R.A."/>
            <person name="Grigoriev I.V."/>
            <person name="Pringle A."/>
        </authorList>
    </citation>
    <scope>NUCLEOTIDE SEQUENCE [LARGE SCALE GENOMIC DNA]</scope>
    <source>
        <strain evidence="2 3">SKay4041</strain>
    </source>
</reference>
<protein>
    <submittedName>
        <fullName evidence="2">Uncharacterized protein</fullName>
    </submittedName>
</protein>
<keyword evidence="1" id="KW-0472">Membrane</keyword>
<dbReference type="AlphaFoldDB" id="A0A2A9NWQ6"/>
<gene>
    <name evidence="2" type="ORF">AMATHDRAFT_2281</name>
</gene>
<dbReference type="Proteomes" id="UP000242287">
    <property type="component" value="Unassembled WGS sequence"/>
</dbReference>
<sequence>MSSVYISEHQLPLSIRIVGRMYAFAYATRAVVFSAFVWMVPSYDIQTPPLVTVKVKSPRSRSSSRSDTACTAVSGLSTSTFTAASELSSSSLSENLFTSPAIIGEKGGDVAVAEEMGVKPKSIRMNGIMSRLVSSLTPVARYFATPRRRLSFSVSNGVYPRRVVTVAQKKCTSLVSGVNSHLPRHIPSIRSSVSMNVLAVKAASSALTTSMKKITSPVKNSVTLKKVPRRQTCNS</sequence>
<keyword evidence="1" id="KW-1133">Transmembrane helix</keyword>
<dbReference type="OrthoDB" id="10580243at2759"/>
<keyword evidence="1" id="KW-0812">Transmembrane</keyword>
<evidence type="ECO:0000313" key="3">
    <source>
        <dbReference type="Proteomes" id="UP000242287"/>
    </source>
</evidence>
<evidence type="ECO:0000313" key="2">
    <source>
        <dbReference type="EMBL" id="PFH52276.1"/>
    </source>
</evidence>
<evidence type="ECO:0000256" key="1">
    <source>
        <dbReference type="SAM" id="Phobius"/>
    </source>
</evidence>
<organism evidence="2 3">
    <name type="scientific">Amanita thiersii Skay4041</name>
    <dbReference type="NCBI Taxonomy" id="703135"/>
    <lineage>
        <taxon>Eukaryota</taxon>
        <taxon>Fungi</taxon>
        <taxon>Dikarya</taxon>
        <taxon>Basidiomycota</taxon>
        <taxon>Agaricomycotina</taxon>
        <taxon>Agaricomycetes</taxon>
        <taxon>Agaricomycetidae</taxon>
        <taxon>Agaricales</taxon>
        <taxon>Pluteineae</taxon>
        <taxon>Amanitaceae</taxon>
        <taxon>Amanita</taxon>
    </lineage>
</organism>